<evidence type="ECO:0000256" key="8">
    <source>
        <dbReference type="ARBA" id="ARBA00023136"/>
    </source>
</evidence>
<dbReference type="Proteomes" id="UP000645390">
    <property type="component" value="Unassembled WGS sequence"/>
</dbReference>
<dbReference type="Gene3D" id="3.30.1330.60">
    <property type="entry name" value="OmpA-like domain"/>
    <property type="match status" value="1"/>
</dbReference>
<evidence type="ECO:0000256" key="5">
    <source>
        <dbReference type="ARBA" id="ARBA00022729"/>
    </source>
</evidence>
<keyword evidence="4" id="KW-0812">Transmembrane</keyword>
<feature type="signal peptide" evidence="12">
    <location>
        <begin position="1"/>
        <end position="41"/>
    </location>
</feature>
<evidence type="ECO:0000259" key="13">
    <source>
        <dbReference type="PROSITE" id="PS51123"/>
    </source>
</evidence>
<dbReference type="InterPro" id="IPR036737">
    <property type="entry name" value="OmpA-like_sf"/>
</dbReference>
<dbReference type="SUPFAM" id="SSF103647">
    <property type="entry name" value="TSP type-3 repeat"/>
    <property type="match status" value="1"/>
</dbReference>
<dbReference type="InterPro" id="IPR050330">
    <property type="entry name" value="Bact_OuterMem_StrucFunc"/>
</dbReference>
<dbReference type="SUPFAM" id="SSF56925">
    <property type="entry name" value="OMPA-like"/>
    <property type="match status" value="1"/>
</dbReference>
<dbReference type="PRINTS" id="PR01021">
    <property type="entry name" value="OMPADOMAIN"/>
</dbReference>
<organism evidence="14 15">
    <name type="scientific">Pedobacter mendelii</name>
    <dbReference type="NCBI Taxonomy" id="1908240"/>
    <lineage>
        <taxon>Bacteria</taxon>
        <taxon>Pseudomonadati</taxon>
        <taxon>Bacteroidota</taxon>
        <taxon>Sphingobacteriia</taxon>
        <taxon>Sphingobacteriales</taxon>
        <taxon>Sphingobacteriaceae</taxon>
        <taxon>Pedobacter</taxon>
    </lineage>
</organism>
<evidence type="ECO:0000256" key="4">
    <source>
        <dbReference type="ARBA" id="ARBA00022692"/>
    </source>
</evidence>
<keyword evidence="15" id="KW-1185">Reference proteome</keyword>
<dbReference type="InterPro" id="IPR028974">
    <property type="entry name" value="TSP_type-3_rpt"/>
</dbReference>
<protein>
    <recommendedName>
        <fullName evidence="13">OmpA-like domain-containing protein</fullName>
    </recommendedName>
</protein>
<evidence type="ECO:0000313" key="15">
    <source>
        <dbReference type="Proteomes" id="UP000645390"/>
    </source>
</evidence>
<sequence length="457" mass="48696">MVIVPGLRRLLTLNLKDMKSNLFKSLPVILAGLFAGTAAMAQEPVAPTSQFRTWSIGVNAGALTPLSPLGGKNDFSNNKTSFGYGLYIKKQFTNYFSLRLDGVMGKLKGDNTEAFDSGFTPTNTVSAFDTKLNYSASLNAVVNMFNIDMFRKENAVQLYASVGAGLAGYKPTITTAAGTSAYAGDKTISELIIPVGVGAKFKVSDGINIDLGWTINYVDGDNLDGLYKGGSNDKYNYGYAGLEFALGKGKQLAFHNPVAATYDEALAAKNIANALKSDLDAQKAENAKLRSDLNNLLTDTDGDGVADKLDKCPGTPSGTVVDGSGCPLKTPEKVVEKVVITEEDRKVVAAAIKNLEFDLGKATIRSKSYASLNRVAALLVQKNFSLKLAGHTDNTGSDALNLRLSKSRAESVKAYLVSQGANASRIEAIGYGEAQPIATNKTAAGRQQNRRVEFTLY</sequence>
<keyword evidence="2" id="KW-0813">Transport</keyword>
<dbReference type="InterPro" id="IPR011250">
    <property type="entry name" value="OMP/PagP_B-barrel"/>
</dbReference>
<evidence type="ECO:0000256" key="1">
    <source>
        <dbReference type="ARBA" id="ARBA00004571"/>
    </source>
</evidence>
<feature type="coiled-coil region" evidence="11">
    <location>
        <begin position="272"/>
        <end position="299"/>
    </location>
</feature>
<proteinExistence type="predicted"/>
<dbReference type="EMBL" id="BMDJ01000001">
    <property type="protein sequence ID" value="GGI22417.1"/>
    <property type="molecule type" value="Genomic_DNA"/>
</dbReference>
<evidence type="ECO:0000313" key="14">
    <source>
        <dbReference type="EMBL" id="GGI22417.1"/>
    </source>
</evidence>
<dbReference type="Pfam" id="PF13505">
    <property type="entry name" value="OMP_b-brl"/>
    <property type="match status" value="1"/>
</dbReference>
<gene>
    <name evidence="14" type="ORF">GCM10008119_02540</name>
</gene>
<dbReference type="CDD" id="cd07185">
    <property type="entry name" value="OmpA_C-like"/>
    <property type="match status" value="1"/>
</dbReference>
<keyword evidence="7" id="KW-0626">Porin</keyword>
<keyword evidence="9" id="KW-0998">Cell outer membrane</keyword>
<evidence type="ECO:0000256" key="2">
    <source>
        <dbReference type="ARBA" id="ARBA00022448"/>
    </source>
</evidence>
<name>A0ABQ2BF61_9SPHI</name>
<evidence type="ECO:0000256" key="6">
    <source>
        <dbReference type="ARBA" id="ARBA00023065"/>
    </source>
</evidence>
<evidence type="ECO:0000256" key="12">
    <source>
        <dbReference type="SAM" id="SignalP"/>
    </source>
</evidence>
<dbReference type="Pfam" id="PF00691">
    <property type="entry name" value="OmpA"/>
    <property type="match status" value="1"/>
</dbReference>
<keyword evidence="5 12" id="KW-0732">Signal</keyword>
<keyword evidence="11" id="KW-0175">Coiled coil</keyword>
<keyword evidence="3" id="KW-1134">Transmembrane beta strand</keyword>
<dbReference type="PANTHER" id="PTHR30329:SF21">
    <property type="entry name" value="LIPOPROTEIN YIAD-RELATED"/>
    <property type="match status" value="1"/>
</dbReference>
<dbReference type="InterPro" id="IPR006664">
    <property type="entry name" value="OMP_bac"/>
</dbReference>
<evidence type="ECO:0000256" key="9">
    <source>
        <dbReference type="ARBA" id="ARBA00023237"/>
    </source>
</evidence>
<accession>A0ABQ2BF61</accession>
<reference evidence="15" key="1">
    <citation type="journal article" date="2019" name="Int. J. Syst. Evol. Microbiol.">
        <title>The Global Catalogue of Microorganisms (GCM) 10K type strain sequencing project: providing services to taxonomists for standard genome sequencing and annotation.</title>
        <authorList>
            <consortium name="The Broad Institute Genomics Platform"/>
            <consortium name="The Broad Institute Genome Sequencing Center for Infectious Disease"/>
            <person name="Wu L."/>
            <person name="Ma J."/>
        </authorList>
    </citation>
    <scope>NUCLEOTIDE SEQUENCE [LARGE SCALE GENOMIC DNA]</scope>
    <source>
        <strain evidence="15">CCM 8939</strain>
    </source>
</reference>
<dbReference type="SUPFAM" id="SSF103088">
    <property type="entry name" value="OmpA-like"/>
    <property type="match status" value="1"/>
</dbReference>
<evidence type="ECO:0000256" key="3">
    <source>
        <dbReference type="ARBA" id="ARBA00022452"/>
    </source>
</evidence>
<feature type="domain" description="OmpA-like" evidence="13">
    <location>
        <begin position="344"/>
        <end position="457"/>
    </location>
</feature>
<evidence type="ECO:0000256" key="11">
    <source>
        <dbReference type="SAM" id="Coils"/>
    </source>
</evidence>
<keyword evidence="6" id="KW-0406">Ion transport</keyword>
<dbReference type="InterPro" id="IPR027385">
    <property type="entry name" value="Beta-barrel_OMP"/>
</dbReference>
<dbReference type="InterPro" id="IPR006665">
    <property type="entry name" value="OmpA-like"/>
</dbReference>
<evidence type="ECO:0000256" key="10">
    <source>
        <dbReference type="PROSITE-ProRule" id="PRU00473"/>
    </source>
</evidence>
<dbReference type="PROSITE" id="PS51123">
    <property type="entry name" value="OMPA_2"/>
    <property type="match status" value="1"/>
</dbReference>
<feature type="chain" id="PRO_5047167859" description="OmpA-like domain-containing protein" evidence="12">
    <location>
        <begin position="42"/>
        <end position="457"/>
    </location>
</feature>
<dbReference type="PANTHER" id="PTHR30329">
    <property type="entry name" value="STATOR ELEMENT OF FLAGELLAR MOTOR COMPLEX"/>
    <property type="match status" value="1"/>
</dbReference>
<comment type="caution">
    <text evidence="14">The sequence shown here is derived from an EMBL/GenBank/DDBJ whole genome shotgun (WGS) entry which is preliminary data.</text>
</comment>
<keyword evidence="8 10" id="KW-0472">Membrane</keyword>
<comment type="subcellular location">
    <subcellularLocation>
        <location evidence="1">Cell outer membrane</location>
        <topology evidence="1">Multi-pass membrane protein</topology>
    </subcellularLocation>
</comment>
<evidence type="ECO:0000256" key="7">
    <source>
        <dbReference type="ARBA" id="ARBA00023114"/>
    </source>
</evidence>